<feature type="signal peptide" evidence="1">
    <location>
        <begin position="1"/>
        <end position="22"/>
    </location>
</feature>
<reference evidence="4" key="1">
    <citation type="journal article" date="2019" name="Int. J. Syst. Evol. Microbiol.">
        <title>The Global Catalogue of Microorganisms (GCM) 10K type strain sequencing project: providing services to taxonomists for standard genome sequencing and annotation.</title>
        <authorList>
            <consortium name="The Broad Institute Genomics Platform"/>
            <consortium name="The Broad Institute Genome Sequencing Center for Infectious Disease"/>
            <person name="Wu L."/>
            <person name="Ma J."/>
        </authorList>
    </citation>
    <scope>NUCLEOTIDE SEQUENCE [LARGE SCALE GENOMIC DNA]</scope>
    <source>
        <strain evidence="4">CECT 8551</strain>
    </source>
</reference>
<dbReference type="Gene3D" id="3.30.160.670">
    <property type="match status" value="1"/>
</dbReference>
<protein>
    <submittedName>
        <fullName evidence="3">DUF4136 domain-containing protein</fullName>
    </submittedName>
</protein>
<evidence type="ECO:0000313" key="4">
    <source>
        <dbReference type="Proteomes" id="UP001595766"/>
    </source>
</evidence>
<keyword evidence="1" id="KW-0732">Signal</keyword>
<dbReference type="RefSeq" id="WP_241292488.1">
    <property type="nucleotide sequence ID" value="NZ_JAKZGR010000003.1"/>
</dbReference>
<comment type="caution">
    <text evidence="3">The sequence shown here is derived from an EMBL/GenBank/DDBJ whole genome shotgun (WGS) entry which is preliminary data.</text>
</comment>
<gene>
    <name evidence="3" type="ORF">ACFOUP_01735</name>
</gene>
<dbReference type="EMBL" id="JBHSAV010000003">
    <property type="protein sequence ID" value="MFC3975086.1"/>
    <property type="molecule type" value="Genomic_DNA"/>
</dbReference>
<name>A0ABV8EHI4_9BACT</name>
<sequence length="194" mass="23013">MKNFTTLSLVLLLLAVSCATQKDYIAEYDFNYSANFKRYKTFGFVDNPDDDEDMEVVEVIRRSISNRLGSQGFKFQETKPDLLVNYKVYREEVKYRGYDQPNFDYWLQRKSYYVAEDEEEISDDKKEKDENYNKVKYAQNDGMLVVFVIDNKKGNTIWQGYTSGLFDYTSPEMKTDLTRATYKVMDQFRILTKN</sequence>
<feature type="domain" description="DUF4136" evidence="2">
    <location>
        <begin position="27"/>
        <end position="188"/>
    </location>
</feature>
<dbReference type="Pfam" id="PF13590">
    <property type="entry name" value="DUF4136"/>
    <property type="match status" value="1"/>
</dbReference>
<feature type="chain" id="PRO_5046280224" evidence="1">
    <location>
        <begin position="23"/>
        <end position="194"/>
    </location>
</feature>
<keyword evidence="4" id="KW-1185">Reference proteome</keyword>
<evidence type="ECO:0000256" key="1">
    <source>
        <dbReference type="SAM" id="SignalP"/>
    </source>
</evidence>
<evidence type="ECO:0000313" key="3">
    <source>
        <dbReference type="EMBL" id="MFC3975086.1"/>
    </source>
</evidence>
<dbReference type="PROSITE" id="PS51257">
    <property type="entry name" value="PROKAR_LIPOPROTEIN"/>
    <property type="match status" value="1"/>
</dbReference>
<dbReference type="InterPro" id="IPR025411">
    <property type="entry name" value="DUF4136"/>
</dbReference>
<proteinExistence type="predicted"/>
<accession>A0ABV8EHI4</accession>
<evidence type="ECO:0000259" key="2">
    <source>
        <dbReference type="Pfam" id="PF13590"/>
    </source>
</evidence>
<dbReference type="Proteomes" id="UP001595766">
    <property type="component" value="Unassembled WGS sequence"/>
</dbReference>
<organism evidence="3 4">
    <name type="scientific">Belliella kenyensis</name>
    <dbReference type="NCBI Taxonomy" id="1472724"/>
    <lineage>
        <taxon>Bacteria</taxon>
        <taxon>Pseudomonadati</taxon>
        <taxon>Bacteroidota</taxon>
        <taxon>Cytophagia</taxon>
        <taxon>Cytophagales</taxon>
        <taxon>Cyclobacteriaceae</taxon>
        <taxon>Belliella</taxon>
    </lineage>
</organism>